<sequence>MKKSKSRVYLRPGQAARMTSAYEKQRNENIASNQTKLDALGLLRASNLLTPFEKVTQTSFGKNSKRNVSERDGNEYRPGQCDDLLSSSSSDDDNNVPSNQPKEKVVYNGPIRKSSRLVSTPEDTTAEGSNNLQMHVPSPMESLASGSGSSKKNIRGKMCGKAVEKMVQKTGKLQVSIPARERTPVGDNATALANQIGVEVRAAAPLQDVMYWDDIDDTLKKSIIQRVWDKFEIKNYDEDEVVRQTITKICQLRYKDWRSRMHAHYKKLLKDDINPRNNSYKGVSQEDWEYMIDRVWTTNAKFKKRSEQNVVARSSLPWNHSCGSKSFAATMSTKAEIPHFVDFFKESHWSKKKDDWLDHKCMEKHGELENLRTMCSQPDAIPMSQEEMSVAVLGKKSGYLRGYGVGRKPCNTNTTSRDNGEEVIILREELSSLKELNDTQQQQLEAQNEQLAIQQQQIKTQNQKLEKFQEVLLRCGLLSSDECGEESTEGD</sequence>
<dbReference type="Proteomes" id="UP001140949">
    <property type="component" value="Unassembled WGS sequence"/>
</dbReference>
<dbReference type="AlphaFoldDB" id="A0AAX6DSP7"/>
<keyword evidence="4" id="KW-1185">Reference proteome</keyword>
<comment type="caution">
    <text evidence="3">The sequence shown here is derived from an EMBL/GenBank/DDBJ whole genome shotgun (WGS) entry which is preliminary data.</text>
</comment>
<gene>
    <name evidence="3" type="ORF">M6B38_229710</name>
</gene>
<evidence type="ECO:0000313" key="3">
    <source>
        <dbReference type="EMBL" id="KAJ6794768.1"/>
    </source>
</evidence>
<reference evidence="3" key="2">
    <citation type="submission" date="2023-04" db="EMBL/GenBank/DDBJ databases">
        <authorList>
            <person name="Bruccoleri R.E."/>
            <person name="Oakeley E.J."/>
            <person name="Faust A.-M."/>
            <person name="Dessus-Babus S."/>
            <person name="Altorfer M."/>
            <person name="Burckhardt D."/>
            <person name="Oertli M."/>
            <person name="Naumann U."/>
            <person name="Petersen F."/>
            <person name="Wong J."/>
        </authorList>
    </citation>
    <scope>NUCLEOTIDE SEQUENCE</scope>
    <source>
        <strain evidence="3">GSM-AAB239-AS_SAM_17_03QT</strain>
        <tissue evidence="3">Leaf</tissue>
    </source>
</reference>
<evidence type="ECO:0000313" key="4">
    <source>
        <dbReference type="Proteomes" id="UP001140949"/>
    </source>
</evidence>
<feature type="region of interest" description="Disordered" evidence="2">
    <location>
        <begin position="1"/>
        <end position="29"/>
    </location>
</feature>
<dbReference type="PANTHER" id="PTHR33499">
    <property type="entry name" value="OS12G0282400 PROTEIN-RELATED"/>
    <property type="match status" value="1"/>
</dbReference>
<name>A0AAX6DSP7_IRIPA</name>
<evidence type="ECO:0000256" key="1">
    <source>
        <dbReference type="SAM" id="Coils"/>
    </source>
</evidence>
<accession>A0AAX6DSP7</accession>
<evidence type="ECO:0008006" key="5">
    <source>
        <dbReference type="Google" id="ProtNLM"/>
    </source>
</evidence>
<keyword evidence="1" id="KW-0175">Coiled coil</keyword>
<organism evidence="3 4">
    <name type="scientific">Iris pallida</name>
    <name type="common">Sweet iris</name>
    <dbReference type="NCBI Taxonomy" id="29817"/>
    <lineage>
        <taxon>Eukaryota</taxon>
        <taxon>Viridiplantae</taxon>
        <taxon>Streptophyta</taxon>
        <taxon>Embryophyta</taxon>
        <taxon>Tracheophyta</taxon>
        <taxon>Spermatophyta</taxon>
        <taxon>Magnoliopsida</taxon>
        <taxon>Liliopsida</taxon>
        <taxon>Asparagales</taxon>
        <taxon>Iridaceae</taxon>
        <taxon>Iridoideae</taxon>
        <taxon>Irideae</taxon>
        <taxon>Iris</taxon>
    </lineage>
</organism>
<dbReference type="InterPro" id="IPR004252">
    <property type="entry name" value="Probable_transposase_24"/>
</dbReference>
<proteinExistence type="predicted"/>
<dbReference type="PANTHER" id="PTHR33499:SF11">
    <property type="entry name" value="NO APICAL MERISTEM-ASSOCIATED C-TERMINAL DOMAIN-CONTAINING PROTEIN"/>
    <property type="match status" value="1"/>
</dbReference>
<protein>
    <recommendedName>
        <fullName evidence="5">Transposase</fullName>
    </recommendedName>
</protein>
<feature type="coiled-coil region" evidence="1">
    <location>
        <begin position="423"/>
        <end position="471"/>
    </location>
</feature>
<reference evidence="3" key="1">
    <citation type="journal article" date="2023" name="GigaByte">
        <title>Genome assembly of the bearded iris, Iris pallida Lam.</title>
        <authorList>
            <person name="Bruccoleri R.E."/>
            <person name="Oakeley E.J."/>
            <person name="Faust A.M.E."/>
            <person name="Altorfer M."/>
            <person name="Dessus-Babus S."/>
            <person name="Burckhardt D."/>
            <person name="Oertli M."/>
            <person name="Naumann U."/>
            <person name="Petersen F."/>
            <person name="Wong J."/>
        </authorList>
    </citation>
    <scope>NUCLEOTIDE SEQUENCE</scope>
    <source>
        <strain evidence="3">GSM-AAB239-AS_SAM_17_03QT</strain>
    </source>
</reference>
<evidence type="ECO:0000256" key="2">
    <source>
        <dbReference type="SAM" id="MobiDB-lite"/>
    </source>
</evidence>
<dbReference type="EMBL" id="JANAVB010042065">
    <property type="protein sequence ID" value="KAJ6794768.1"/>
    <property type="molecule type" value="Genomic_DNA"/>
</dbReference>
<dbReference type="Pfam" id="PF03004">
    <property type="entry name" value="Transposase_24"/>
    <property type="match status" value="1"/>
</dbReference>
<feature type="compositionally biased region" description="Polar residues" evidence="2">
    <location>
        <begin position="116"/>
        <end position="133"/>
    </location>
</feature>
<feature type="region of interest" description="Disordered" evidence="2">
    <location>
        <begin position="58"/>
        <end position="154"/>
    </location>
</feature>